<dbReference type="PATRIC" id="fig|991778.3.peg.927"/>
<accession>F2AMI4</accession>
<dbReference type="Proteomes" id="UP000006222">
    <property type="component" value="Unassembled WGS sequence"/>
</dbReference>
<evidence type="ECO:0000313" key="1">
    <source>
        <dbReference type="EMBL" id="EGF29096.1"/>
    </source>
</evidence>
<evidence type="ECO:0000313" key="2">
    <source>
        <dbReference type="Proteomes" id="UP000006222"/>
    </source>
</evidence>
<reference evidence="1 2" key="1">
    <citation type="journal article" date="2013" name="Mar. Genomics">
        <title>Expression of sulfatases in Rhodopirellula baltica and the diversity of sulfatases in the genus Rhodopirellula.</title>
        <authorList>
            <person name="Wegner C.E."/>
            <person name="Richter-Heitmann T."/>
            <person name="Klindworth A."/>
            <person name="Klockow C."/>
            <person name="Richter M."/>
            <person name="Achstetter T."/>
            <person name="Glockner F.O."/>
            <person name="Harder J."/>
        </authorList>
    </citation>
    <scope>NUCLEOTIDE SEQUENCE [LARGE SCALE GENOMIC DNA]</scope>
    <source>
        <strain evidence="1 2">WH47</strain>
    </source>
</reference>
<organism evidence="1 2">
    <name type="scientific">Rhodopirellula baltica WH47</name>
    <dbReference type="NCBI Taxonomy" id="991778"/>
    <lineage>
        <taxon>Bacteria</taxon>
        <taxon>Pseudomonadati</taxon>
        <taxon>Planctomycetota</taxon>
        <taxon>Planctomycetia</taxon>
        <taxon>Pirellulales</taxon>
        <taxon>Pirellulaceae</taxon>
        <taxon>Rhodopirellula</taxon>
    </lineage>
</organism>
<proteinExistence type="predicted"/>
<dbReference type="EMBL" id="AFAR01000054">
    <property type="protein sequence ID" value="EGF29096.1"/>
    <property type="molecule type" value="Genomic_DNA"/>
</dbReference>
<name>F2AMI4_RHOBT</name>
<protein>
    <submittedName>
        <fullName evidence="1">Uncharacterized protein</fullName>
    </submittedName>
</protein>
<comment type="caution">
    <text evidence="1">The sequence shown here is derived from an EMBL/GenBank/DDBJ whole genome shotgun (WGS) entry which is preliminary data.</text>
</comment>
<dbReference type="AlphaFoldDB" id="F2AMI4"/>
<gene>
    <name evidence="1" type="ORF">RBWH47_05498</name>
</gene>
<sequence length="48" mass="5411">MESLPSSREKRSGVMKVASRGVKAVDAQFSLMSFEMHLQKVALIDTQW</sequence>